<proteinExistence type="evidence at transcript level"/>
<dbReference type="SUPFAM" id="SSF57567">
    <property type="entry name" value="Serine protease inhibitors"/>
    <property type="match status" value="1"/>
</dbReference>
<dbReference type="InterPro" id="IPR002919">
    <property type="entry name" value="TIL_dom"/>
</dbReference>
<dbReference type="Pfam" id="PF01826">
    <property type="entry name" value="TIL"/>
    <property type="match status" value="1"/>
</dbReference>
<evidence type="ECO:0000256" key="1">
    <source>
        <dbReference type="SAM" id="MobiDB-lite"/>
    </source>
</evidence>
<reference evidence="3" key="1">
    <citation type="journal article" date="2011" name="PLoS ONE">
        <title>A deep insight into the sialotranscriptome of the gulf coast tick, Amblyomma maculatum.</title>
        <authorList>
            <person name="Karim S."/>
            <person name="Singh P."/>
            <person name="Ribeiro J.M."/>
        </authorList>
    </citation>
    <scope>NUCLEOTIDE SEQUENCE</scope>
    <source>
        <tissue evidence="3">Salivary gland</tissue>
    </source>
</reference>
<feature type="region of interest" description="Disordered" evidence="1">
    <location>
        <begin position="1"/>
        <end position="26"/>
    </location>
</feature>
<dbReference type="InterPro" id="IPR036084">
    <property type="entry name" value="Ser_inhib-like_sf"/>
</dbReference>
<name>G3MSW6_AMBMU</name>
<protein>
    <recommendedName>
        <fullName evidence="2">TIL domain-containing protein</fullName>
    </recommendedName>
</protein>
<organism evidence="3">
    <name type="scientific">Amblyomma maculatum</name>
    <name type="common">Gulf Coast tick</name>
    <dbReference type="NCBI Taxonomy" id="34609"/>
    <lineage>
        <taxon>Eukaryota</taxon>
        <taxon>Metazoa</taxon>
        <taxon>Ecdysozoa</taxon>
        <taxon>Arthropoda</taxon>
        <taxon>Chelicerata</taxon>
        <taxon>Arachnida</taxon>
        <taxon>Acari</taxon>
        <taxon>Parasitiformes</taxon>
        <taxon>Ixodida</taxon>
        <taxon>Ixodoidea</taxon>
        <taxon>Ixodidae</taxon>
        <taxon>Amblyomminae</taxon>
        <taxon>Amblyomma</taxon>
    </lineage>
</organism>
<feature type="domain" description="TIL" evidence="2">
    <location>
        <begin position="29"/>
        <end position="88"/>
    </location>
</feature>
<dbReference type="Gene3D" id="2.10.25.10">
    <property type="entry name" value="Laminin"/>
    <property type="match status" value="1"/>
</dbReference>
<feature type="compositionally biased region" description="Polar residues" evidence="1">
    <location>
        <begin position="14"/>
        <end position="26"/>
    </location>
</feature>
<evidence type="ECO:0000313" key="3">
    <source>
        <dbReference type="EMBL" id="AEO36584.1"/>
    </source>
</evidence>
<evidence type="ECO:0000259" key="2">
    <source>
        <dbReference type="Pfam" id="PF01826"/>
    </source>
</evidence>
<dbReference type="AlphaFoldDB" id="G3MSW6"/>
<dbReference type="EMBL" id="JO844967">
    <property type="protein sequence ID" value="AEO36584.1"/>
    <property type="molecule type" value="mRNA"/>
</dbReference>
<accession>G3MSW6</accession>
<sequence length="89" mass="9963">MELFSSEAPPRKQCSPTFQENGHSQAPQCGLNEQCKQASSKCGEKQCAYQRLPRGTPGVCKRELVSECFCKPNYWRTSEGDCVLLEDCV</sequence>